<reference evidence="2 3" key="1">
    <citation type="submission" date="2021-01" db="EMBL/GenBank/DDBJ databases">
        <title>Genomic Encyclopedia of Type Strains, Phase IV (KMG-IV): sequencing the most valuable type-strain genomes for metagenomic binning, comparative biology and taxonomic classification.</title>
        <authorList>
            <person name="Goeker M."/>
        </authorList>
    </citation>
    <scope>NUCLEOTIDE SEQUENCE [LARGE SCALE GENOMIC DNA]</scope>
    <source>
        <strain evidence="2 3">DSM 25879</strain>
    </source>
</reference>
<feature type="transmembrane region" description="Helical" evidence="1">
    <location>
        <begin position="28"/>
        <end position="46"/>
    </location>
</feature>
<dbReference type="Proteomes" id="UP000737402">
    <property type="component" value="Unassembled WGS sequence"/>
</dbReference>
<keyword evidence="1" id="KW-0472">Membrane</keyword>
<proteinExistence type="predicted"/>
<name>A0ABS2P4B0_9BACI</name>
<feature type="transmembrane region" description="Helical" evidence="1">
    <location>
        <begin position="109"/>
        <end position="127"/>
    </location>
</feature>
<accession>A0ABS2P4B0</accession>
<evidence type="ECO:0000313" key="2">
    <source>
        <dbReference type="EMBL" id="MBM7621805.1"/>
    </source>
</evidence>
<comment type="caution">
    <text evidence="2">The sequence shown here is derived from an EMBL/GenBank/DDBJ whole genome shotgun (WGS) entry which is preliminary data.</text>
</comment>
<organism evidence="2 3">
    <name type="scientific">Sutcliffiella tianshenii</name>
    <dbReference type="NCBI Taxonomy" id="1463404"/>
    <lineage>
        <taxon>Bacteria</taxon>
        <taxon>Bacillati</taxon>
        <taxon>Bacillota</taxon>
        <taxon>Bacilli</taxon>
        <taxon>Bacillales</taxon>
        <taxon>Bacillaceae</taxon>
        <taxon>Sutcliffiella</taxon>
    </lineage>
</organism>
<keyword evidence="1" id="KW-0812">Transmembrane</keyword>
<feature type="transmembrane region" description="Helical" evidence="1">
    <location>
        <begin position="67"/>
        <end position="89"/>
    </location>
</feature>
<protein>
    <submittedName>
        <fullName evidence="2">Fatty acid desaturase</fullName>
    </submittedName>
</protein>
<keyword evidence="3" id="KW-1185">Reference proteome</keyword>
<evidence type="ECO:0000256" key="1">
    <source>
        <dbReference type="SAM" id="Phobius"/>
    </source>
</evidence>
<sequence length="146" mass="17369">MIFVLLMWSGVVFYWGRTTEYGLIVSIPHYFVSIIMFWCAILLFFKKFKRWTREEKMKNFAKTRQKGMLLFVLKFGFLCFALPLTLINAALTTDTLRYLSFNNFLIKNFVSLIITGLLAGWFLWMYLEGEYEEYIRKADEGMEGKN</sequence>
<gene>
    <name evidence="2" type="ORF">JOC95_003713</name>
</gene>
<keyword evidence="1" id="KW-1133">Transmembrane helix</keyword>
<evidence type="ECO:0000313" key="3">
    <source>
        <dbReference type="Proteomes" id="UP000737402"/>
    </source>
</evidence>
<dbReference type="EMBL" id="JAFBED010000010">
    <property type="protein sequence ID" value="MBM7621805.1"/>
    <property type="molecule type" value="Genomic_DNA"/>
</dbReference>